<accession>A0ACB9M9N6</accession>
<gene>
    <name evidence="1" type="ORF">MLD38_033773</name>
</gene>
<evidence type="ECO:0000313" key="2">
    <source>
        <dbReference type="Proteomes" id="UP001057402"/>
    </source>
</evidence>
<dbReference type="EMBL" id="CM042889">
    <property type="protein sequence ID" value="KAI4320276.1"/>
    <property type="molecule type" value="Genomic_DNA"/>
</dbReference>
<organism evidence="1 2">
    <name type="scientific">Melastoma candidum</name>
    <dbReference type="NCBI Taxonomy" id="119954"/>
    <lineage>
        <taxon>Eukaryota</taxon>
        <taxon>Viridiplantae</taxon>
        <taxon>Streptophyta</taxon>
        <taxon>Embryophyta</taxon>
        <taxon>Tracheophyta</taxon>
        <taxon>Spermatophyta</taxon>
        <taxon>Magnoliopsida</taxon>
        <taxon>eudicotyledons</taxon>
        <taxon>Gunneridae</taxon>
        <taxon>Pentapetalae</taxon>
        <taxon>rosids</taxon>
        <taxon>malvids</taxon>
        <taxon>Myrtales</taxon>
        <taxon>Melastomataceae</taxon>
        <taxon>Melastomatoideae</taxon>
        <taxon>Melastomateae</taxon>
        <taxon>Melastoma</taxon>
    </lineage>
</organism>
<comment type="caution">
    <text evidence="1">The sequence shown here is derived from an EMBL/GenBank/DDBJ whole genome shotgun (WGS) entry which is preliminary data.</text>
</comment>
<proteinExistence type="predicted"/>
<name>A0ACB9M9N6_9MYRT</name>
<sequence length="259" mass="28736">MSCSRKCAEAKAWHRMMSFGQLLYSTLQIRDLAVEVYRKMLGAGVKDDVVAYDNTLINESSKVGNLVAARELFDEMKSSGPMPDKITYTALIDGLCKEGDIESTLAVRKEMVQQGVELDEVAFTAFTMGLCRAGECLRLQSQKLEKSVTMDITEDPLANSMANLFTNLSSMGMNNQLELLEKMNARVTKEYSGFGDVASGLKVFVEQLSSKSGMFDDFVKEIDAIERKVEVFEAVVSLLDKHVTLLESKVQSVVCQNFS</sequence>
<protein>
    <submittedName>
        <fullName evidence="1">Uncharacterized protein</fullName>
    </submittedName>
</protein>
<keyword evidence="2" id="KW-1185">Reference proteome</keyword>
<evidence type="ECO:0000313" key="1">
    <source>
        <dbReference type="EMBL" id="KAI4320276.1"/>
    </source>
</evidence>
<reference evidence="2" key="1">
    <citation type="journal article" date="2023" name="Front. Plant Sci.">
        <title>Chromosomal-level genome assembly of Melastoma candidum provides insights into trichome evolution.</title>
        <authorList>
            <person name="Zhong Y."/>
            <person name="Wu W."/>
            <person name="Sun C."/>
            <person name="Zou P."/>
            <person name="Liu Y."/>
            <person name="Dai S."/>
            <person name="Zhou R."/>
        </authorList>
    </citation>
    <scope>NUCLEOTIDE SEQUENCE [LARGE SCALE GENOMIC DNA]</scope>
</reference>
<dbReference type="Proteomes" id="UP001057402">
    <property type="component" value="Chromosome 10"/>
</dbReference>